<comment type="similarity">
    <text evidence="1">Belongs to the LysR transcriptional regulatory family.</text>
</comment>
<evidence type="ECO:0000256" key="1">
    <source>
        <dbReference type="ARBA" id="ARBA00009437"/>
    </source>
</evidence>
<dbReference type="SUPFAM" id="SSF46785">
    <property type="entry name" value="Winged helix' DNA-binding domain"/>
    <property type="match status" value="1"/>
</dbReference>
<accession>A0ABU9CRX3</accession>
<evidence type="ECO:0000256" key="5">
    <source>
        <dbReference type="SAM" id="MobiDB-lite"/>
    </source>
</evidence>
<dbReference type="InterPro" id="IPR036390">
    <property type="entry name" value="WH_DNA-bd_sf"/>
</dbReference>
<dbReference type="Pfam" id="PF03466">
    <property type="entry name" value="LysR_substrate"/>
    <property type="match status" value="1"/>
</dbReference>
<proteinExistence type="inferred from homology"/>
<keyword evidence="8" id="KW-1185">Reference proteome</keyword>
<feature type="domain" description="HTH lysR-type" evidence="6">
    <location>
        <begin position="19"/>
        <end position="76"/>
    </location>
</feature>
<dbReference type="EMBL" id="JBBUTH010000011">
    <property type="protein sequence ID" value="MEK8053535.1"/>
    <property type="molecule type" value="Genomic_DNA"/>
</dbReference>
<dbReference type="SUPFAM" id="SSF53850">
    <property type="entry name" value="Periplasmic binding protein-like II"/>
    <property type="match status" value="1"/>
</dbReference>
<evidence type="ECO:0000256" key="4">
    <source>
        <dbReference type="ARBA" id="ARBA00023163"/>
    </source>
</evidence>
<dbReference type="InterPro" id="IPR000847">
    <property type="entry name" value="LysR_HTH_N"/>
</dbReference>
<dbReference type="CDD" id="cd08432">
    <property type="entry name" value="PBP2_GcdR_TrpI_HvrB_AmpR_like"/>
    <property type="match status" value="1"/>
</dbReference>
<dbReference type="PANTHER" id="PTHR30537:SF74">
    <property type="entry name" value="HTH-TYPE TRANSCRIPTIONAL REGULATOR TRPI"/>
    <property type="match status" value="1"/>
</dbReference>
<dbReference type="Proteomes" id="UP001365405">
    <property type="component" value="Unassembled WGS sequence"/>
</dbReference>
<dbReference type="InterPro" id="IPR036388">
    <property type="entry name" value="WH-like_DNA-bd_sf"/>
</dbReference>
<evidence type="ECO:0000256" key="2">
    <source>
        <dbReference type="ARBA" id="ARBA00023015"/>
    </source>
</evidence>
<feature type="region of interest" description="Disordered" evidence="5">
    <location>
        <begin position="328"/>
        <end position="354"/>
    </location>
</feature>
<dbReference type="Gene3D" id="3.40.190.10">
    <property type="entry name" value="Periplasmic binding protein-like II"/>
    <property type="match status" value="2"/>
</dbReference>
<evidence type="ECO:0000313" key="7">
    <source>
        <dbReference type="EMBL" id="MEK8053535.1"/>
    </source>
</evidence>
<evidence type="ECO:0000259" key="6">
    <source>
        <dbReference type="PROSITE" id="PS50931"/>
    </source>
</evidence>
<reference evidence="7 8" key="1">
    <citation type="submission" date="2024-04" db="EMBL/GenBank/DDBJ databases">
        <title>Novel species of the genus Ideonella isolated from streams.</title>
        <authorList>
            <person name="Lu H."/>
        </authorList>
    </citation>
    <scope>NUCLEOTIDE SEQUENCE [LARGE SCALE GENOMIC DNA]</scope>
    <source>
        <strain evidence="7 8">DXS22W</strain>
    </source>
</reference>
<dbReference type="Gene3D" id="1.10.10.10">
    <property type="entry name" value="Winged helix-like DNA-binding domain superfamily/Winged helix DNA-binding domain"/>
    <property type="match status" value="1"/>
</dbReference>
<keyword evidence="2" id="KW-0805">Transcription regulation</keyword>
<dbReference type="PRINTS" id="PR00039">
    <property type="entry name" value="HTHLYSR"/>
</dbReference>
<dbReference type="PROSITE" id="PS50931">
    <property type="entry name" value="HTH_LYSR"/>
    <property type="match status" value="1"/>
</dbReference>
<evidence type="ECO:0000256" key="3">
    <source>
        <dbReference type="ARBA" id="ARBA00023125"/>
    </source>
</evidence>
<dbReference type="InterPro" id="IPR005119">
    <property type="entry name" value="LysR_subst-bd"/>
</dbReference>
<evidence type="ECO:0000313" key="8">
    <source>
        <dbReference type="Proteomes" id="UP001365405"/>
    </source>
</evidence>
<comment type="caution">
    <text evidence="7">The sequence shown here is derived from an EMBL/GenBank/DDBJ whole genome shotgun (WGS) entry which is preliminary data.</text>
</comment>
<dbReference type="RefSeq" id="WP_341413259.1">
    <property type="nucleotide sequence ID" value="NZ_JBBUTH010000011.1"/>
</dbReference>
<dbReference type="PANTHER" id="PTHR30537">
    <property type="entry name" value="HTH-TYPE TRANSCRIPTIONAL REGULATOR"/>
    <property type="match status" value="1"/>
</dbReference>
<gene>
    <name evidence="7" type="ORF">AACH10_24980</name>
</gene>
<dbReference type="InterPro" id="IPR058163">
    <property type="entry name" value="LysR-type_TF_proteobact-type"/>
</dbReference>
<dbReference type="Pfam" id="PF00126">
    <property type="entry name" value="HTH_1"/>
    <property type="match status" value="1"/>
</dbReference>
<keyword evidence="4" id="KW-0804">Transcription</keyword>
<protein>
    <submittedName>
        <fullName evidence="7">LysR substrate-binding domain-containing protein</fullName>
    </submittedName>
</protein>
<name>A0ABU9CRX3_9BURK</name>
<organism evidence="7 8">
    <name type="scientific">Pseudaquabacterium inlustre</name>
    <dbReference type="NCBI Taxonomy" id="2984192"/>
    <lineage>
        <taxon>Bacteria</taxon>
        <taxon>Pseudomonadati</taxon>
        <taxon>Pseudomonadota</taxon>
        <taxon>Betaproteobacteria</taxon>
        <taxon>Burkholderiales</taxon>
        <taxon>Sphaerotilaceae</taxon>
        <taxon>Pseudaquabacterium</taxon>
    </lineage>
</organism>
<keyword evidence="3" id="KW-0238">DNA-binding</keyword>
<sequence length="354" mass="39018">MNQSPPPPPALPNTPRRPLALDSLRAFEAVARRLSFSGAADELFLTQSAISRQIKGLEQELGATLFNRGTRRVELTAAGEALRQAVMPALERIDRTVRQIRVAQGRRHVNLSTFASFATLWLLPRLPTFQQRHPDIDIRISASDKMTELDDPEVDLVLRYGFDDVATTPEAERLFGERLTPVASPWLMAQSRSGQVPPLARAADLAGHALLEEDDHRPSAVYLSWRRWLREAGQPLLEPRRWIYLNYTHQQVQGALAGQGVALARMALVHDALARGELVEPFGPAGRIDSPAAYWLLPLPGARLRPELQAFIGWIRDEAALTRAALADPAASSDPYGTAGARALPADARRASKP</sequence>